<dbReference type="AlphaFoldDB" id="A0A9D1SLM2"/>
<keyword evidence="1" id="KW-0472">Membrane</keyword>
<reference evidence="2" key="1">
    <citation type="submission" date="2020-10" db="EMBL/GenBank/DDBJ databases">
        <authorList>
            <person name="Gilroy R."/>
        </authorList>
    </citation>
    <scope>NUCLEOTIDE SEQUENCE</scope>
    <source>
        <strain evidence="2">CHK160-1198</strain>
    </source>
</reference>
<keyword evidence="1" id="KW-0812">Transmembrane</keyword>
<keyword evidence="1" id="KW-1133">Transmembrane helix</keyword>
<dbReference type="EMBL" id="DVNI01000119">
    <property type="protein sequence ID" value="HIU64776.1"/>
    <property type="molecule type" value="Genomic_DNA"/>
</dbReference>
<evidence type="ECO:0000313" key="3">
    <source>
        <dbReference type="Proteomes" id="UP000824099"/>
    </source>
</evidence>
<protein>
    <submittedName>
        <fullName evidence="2">TIGR00366 family protein</fullName>
    </submittedName>
</protein>
<feature type="non-terminal residue" evidence="2">
    <location>
        <position position="57"/>
    </location>
</feature>
<feature type="transmembrane region" description="Helical" evidence="1">
    <location>
        <begin position="20"/>
        <end position="39"/>
    </location>
</feature>
<reference evidence="2" key="2">
    <citation type="journal article" date="2021" name="PeerJ">
        <title>Extensive microbial diversity within the chicken gut microbiome revealed by metagenomics and culture.</title>
        <authorList>
            <person name="Gilroy R."/>
            <person name="Ravi A."/>
            <person name="Getino M."/>
            <person name="Pursley I."/>
            <person name="Horton D.L."/>
            <person name="Alikhan N.F."/>
            <person name="Baker D."/>
            <person name="Gharbi K."/>
            <person name="Hall N."/>
            <person name="Watson M."/>
            <person name="Adriaenssens E.M."/>
            <person name="Foster-Nyarko E."/>
            <person name="Jarju S."/>
            <person name="Secka A."/>
            <person name="Antonio M."/>
            <person name="Oren A."/>
            <person name="Chaudhuri R.R."/>
            <person name="La Ragione R."/>
            <person name="Hildebrand F."/>
            <person name="Pallen M.J."/>
        </authorList>
    </citation>
    <scope>NUCLEOTIDE SEQUENCE</scope>
    <source>
        <strain evidence="2">CHK160-1198</strain>
    </source>
</reference>
<evidence type="ECO:0000313" key="2">
    <source>
        <dbReference type="EMBL" id="HIU64776.1"/>
    </source>
</evidence>
<sequence length="57" mass="6465">MFRKITDAVVVFLKNYLPSSYWLALVLTLIVFLSGLVLTPSSFDDMLNYSGKGMFKL</sequence>
<name>A0A9D1SLM2_9FIRM</name>
<proteinExistence type="predicted"/>
<gene>
    <name evidence="2" type="ORF">IAB06_07075</name>
</gene>
<organism evidence="2 3">
    <name type="scientific">Candidatus Avacidaminococcus intestinavium</name>
    <dbReference type="NCBI Taxonomy" id="2840684"/>
    <lineage>
        <taxon>Bacteria</taxon>
        <taxon>Bacillati</taxon>
        <taxon>Bacillota</taxon>
        <taxon>Negativicutes</taxon>
        <taxon>Acidaminococcales</taxon>
        <taxon>Acidaminococcaceae</taxon>
        <taxon>Acidaminococcaceae incertae sedis</taxon>
        <taxon>Candidatus Avacidaminococcus</taxon>
    </lineage>
</organism>
<accession>A0A9D1SLM2</accession>
<dbReference type="Proteomes" id="UP000824099">
    <property type="component" value="Unassembled WGS sequence"/>
</dbReference>
<comment type="caution">
    <text evidence="2">The sequence shown here is derived from an EMBL/GenBank/DDBJ whole genome shotgun (WGS) entry which is preliminary data.</text>
</comment>
<evidence type="ECO:0000256" key="1">
    <source>
        <dbReference type="SAM" id="Phobius"/>
    </source>
</evidence>